<evidence type="ECO:0000313" key="3">
    <source>
        <dbReference type="Proteomes" id="UP000299102"/>
    </source>
</evidence>
<gene>
    <name evidence="2" type="ORF">EVAR_88855_1</name>
</gene>
<evidence type="ECO:0000256" key="1">
    <source>
        <dbReference type="SAM" id="MobiDB-lite"/>
    </source>
</evidence>
<accession>A0A4C1Y5A1</accession>
<proteinExistence type="predicted"/>
<name>A0A4C1Y5A1_EUMVA</name>
<dbReference type="STRING" id="151549.A0A4C1Y5A1"/>
<comment type="caution">
    <text evidence="2">The sequence shown here is derived from an EMBL/GenBank/DDBJ whole genome shotgun (WGS) entry which is preliminary data.</text>
</comment>
<protein>
    <submittedName>
        <fullName evidence="2">Uncharacterized protein</fullName>
    </submittedName>
</protein>
<keyword evidence="3" id="KW-1185">Reference proteome</keyword>
<feature type="region of interest" description="Disordered" evidence="1">
    <location>
        <begin position="74"/>
        <end position="102"/>
    </location>
</feature>
<dbReference type="AlphaFoldDB" id="A0A4C1Y5A1"/>
<reference evidence="2 3" key="1">
    <citation type="journal article" date="2019" name="Commun. Biol.">
        <title>The bagworm genome reveals a unique fibroin gene that provides high tensile strength.</title>
        <authorList>
            <person name="Kono N."/>
            <person name="Nakamura H."/>
            <person name="Ohtoshi R."/>
            <person name="Tomita M."/>
            <person name="Numata K."/>
            <person name="Arakawa K."/>
        </authorList>
    </citation>
    <scope>NUCLEOTIDE SEQUENCE [LARGE SCALE GENOMIC DNA]</scope>
</reference>
<organism evidence="2 3">
    <name type="scientific">Eumeta variegata</name>
    <name type="common">Bagworm moth</name>
    <name type="synonym">Eumeta japonica</name>
    <dbReference type="NCBI Taxonomy" id="151549"/>
    <lineage>
        <taxon>Eukaryota</taxon>
        <taxon>Metazoa</taxon>
        <taxon>Ecdysozoa</taxon>
        <taxon>Arthropoda</taxon>
        <taxon>Hexapoda</taxon>
        <taxon>Insecta</taxon>
        <taxon>Pterygota</taxon>
        <taxon>Neoptera</taxon>
        <taxon>Endopterygota</taxon>
        <taxon>Lepidoptera</taxon>
        <taxon>Glossata</taxon>
        <taxon>Ditrysia</taxon>
        <taxon>Tineoidea</taxon>
        <taxon>Psychidae</taxon>
        <taxon>Oiketicinae</taxon>
        <taxon>Eumeta</taxon>
    </lineage>
</organism>
<dbReference type="Proteomes" id="UP000299102">
    <property type="component" value="Unassembled WGS sequence"/>
</dbReference>
<dbReference type="EMBL" id="BGZK01001082">
    <property type="protein sequence ID" value="GBP70680.1"/>
    <property type="molecule type" value="Genomic_DNA"/>
</dbReference>
<evidence type="ECO:0000313" key="2">
    <source>
        <dbReference type="EMBL" id="GBP70680.1"/>
    </source>
</evidence>
<dbReference type="OrthoDB" id="550012at2759"/>
<sequence>MRSLRSMCGVSRKDRCRNSDVRERCGLKEDVVTRVERGMLRWFGHLERMNESRLTKQIYRANVCHEKLQRARAADAQVPAHKTAERPRGASAPAARRQVPHRGPALWPVKSAMTNFTGHLSFNVTSLKKAFAANHCWRSIARASEDLMADLTSWIVVVFDVITSYKSMNAGCTHEKA</sequence>